<keyword evidence="5" id="KW-1185">Reference proteome</keyword>
<proteinExistence type="predicted"/>
<feature type="compositionally biased region" description="Pro residues" evidence="1">
    <location>
        <begin position="56"/>
        <end position="68"/>
    </location>
</feature>
<comment type="caution">
    <text evidence="4">The sequence shown here is derived from an EMBL/GenBank/DDBJ whole genome shotgun (WGS) entry which is preliminary data.</text>
</comment>
<keyword evidence="2" id="KW-0472">Membrane</keyword>
<dbReference type="RefSeq" id="WP_189243987.1">
    <property type="nucleotide sequence ID" value="NZ_BMQP01000061.1"/>
</dbReference>
<reference evidence="4" key="1">
    <citation type="submission" date="2021-01" db="EMBL/GenBank/DDBJ databases">
        <title>Whole genome shotgun sequence of Planobispora rosea NBRC 15558.</title>
        <authorList>
            <person name="Komaki H."/>
            <person name="Tamura T."/>
        </authorList>
    </citation>
    <scope>NUCLEOTIDE SEQUENCE</scope>
    <source>
        <strain evidence="4">NBRC 15558</strain>
    </source>
</reference>
<sequence length="230" mass="24376">MRRSESWKTERRRRWGPLALTAAALLAVGLAASWVRHGGGFALGGGLDLGIDLGRPSPPPAAPGPGDPRPAGDEAMGEFGFWTVVVLGAALAAPVIVMLVRMLLRTGEESPAPAVPPLPDGPEETVRQMREALRAGLADLDSEDDPRRAVIACWLRLERAAARAGTPREAADTPADLVSRLLSAHRVGAAALERLAAAYRRARYSPHEVDGSLRETARRALAEVDAELGP</sequence>
<accession>A0A8J3WHP4</accession>
<dbReference type="InterPro" id="IPR025403">
    <property type="entry name" value="TgpA-like_C"/>
</dbReference>
<organism evidence="4 5">
    <name type="scientific">Planobispora rosea</name>
    <dbReference type="NCBI Taxonomy" id="35762"/>
    <lineage>
        <taxon>Bacteria</taxon>
        <taxon>Bacillati</taxon>
        <taxon>Actinomycetota</taxon>
        <taxon>Actinomycetes</taxon>
        <taxon>Streptosporangiales</taxon>
        <taxon>Streptosporangiaceae</taxon>
        <taxon>Planobispora</taxon>
    </lineage>
</organism>
<evidence type="ECO:0000256" key="2">
    <source>
        <dbReference type="SAM" id="Phobius"/>
    </source>
</evidence>
<evidence type="ECO:0000259" key="3">
    <source>
        <dbReference type="Pfam" id="PF13559"/>
    </source>
</evidence>
<evidence type="ECO:0000256" key="1">
    <source>
        <dbReference type="SAM" id="MobiDB-lite"/>
    </source>
</evidence>
<keyword evidence="2" id="KW-0812">Transmembrane</keyword>
<keyword evidence="2" id="KW-1133">Transmembrane helix</keyword>
<feature type="region of interest" description="Disordered" evidence="1">
    <location>
        <begin position="54"/>
        <end position="74"/>
    </location>
</feature>
<evidence type="ECO:0000313" key="4">
    <source>
        <dbReference type="EMBL" id="GIH88922.1"/>
    </source>
</evidence>
<dbReference type="Pfam" id="PF13559">
    <property type="entry name" value="DUF4129"/>
    <property type="match status" value="1"/>
</dbReference>
<dbReference type="EMBL" id="BOOI01000094">
    <property type="protein sequence ID" value="GIH88922.1"/>
    <property type="molecule type" value="Genomic_DNA"/>
</dbReference>
<evidence type="ECO:0000313" key="5">
    <source>
        <dbReference type="Proteomes" id="UP000655044"/>
    </source>
</evidence>
<gene>
    <name evidence="4" type="ORF">Pro02_73300</name>
</gene>
<dbReference type="Proteomes" id="UP000655044">
    <property type="component" value="Unassembled WGS sequence"/>
</dbReference>
<name>A0A8J3WHP4_PLARO</name>
<dbReference type="AlphaFoldDB" id="A0A8J3WHP4"/>
<feature type="transmembrane region" description="Helical" evidence="2">
    <location>
        <begin position="79"/>
        <end position="100"/>
    </location>
</feature>
<feature type="domain" description="Protein-glutamine gamma-glutamyltransferase-like C-terminal" evidence="3">
    <location>
        <begin position="153"/>
        <end position="221"/>
    </location>
</feature>
<protein>
    <recommendedName>
        <fullName evidence="3">Protein-glutamine gamma-glutamyltransferase-like C-terminal domain-containing protein</fullName>
    </recommendedName>
</protein>